<accession>B9K8B7</accession>
<keyword evidence="6" id="KW-0418">Kinase</keyword>
<evidence type="ECO:0000256" key="6">
    <source>
        <dbReference type="ARBA" id="ARBA00022777"/>
    </source>
</evidence>
<evidence type="ECO:0000256" key="4">
    <source>
        <dbReference type="ARBA" id="ARBA00022679"/>
    </source>
</evidence>
<dbReference type="GO" id="GO:0006096">
    <property type="term" value="P:glycolytic process"/>
    <property type="evidence" value="ECO:0007669"/>
    <property type="project" value="InterPro"/>
</dbReference>
<dbReference type="GO" id="GO:0005524">
    <property type="term" value="F:ATP binding"/>
    <property type="evidence" value="ECO:0007669"/>
    <property type="project" value="UniProtKB-KW"/>
</dbReference>
<dbReference type="Gene3D" id="3.30.420.40">
    <property type="match status" value="2"/>
</dbReference>
<keyword evidence="5" id="KW-0547">Nucleotide-binding</keyword>
<evidence type="ECO:0000313" key="9">
    <source>
        <dbReference type="EMBL" id="ACM23200.1"/>
    </source>
</evidence>
<dbReference type="InterPro" id="IPR049874">
    <property type="entry name" value="ROK_cs"/>
</dbReference>
<reference evidence="9 10" key="1">
    <citation type="journal article" date="2009" name="Biosci. Biotechnol. Biochem.">
        <title>WeGAS: a web-based microbial genome annotation system.</title>
        <authorList>
            <person name="Lee D."/>
            <person name="Seo H."/>
            <person name="Park C."/>
            <person name="Park K."/>
        </authorList>
    </citation>
    <scope>NUCLEOTIDE SEQUENCE [LARGE SCALE GENOMIC DNA]</scope>
    <source>
        <strain evidence="10">ATCC 49049 / DSM 4359 / NBRC 107923 / NS-E</strain>
    </source>
</reference>
<evidence type="ECO:0000256" key="2">
    <source>
        <dbReference type="ARBA" id="ARBA00012323"/>
    </source>
</evidence>
<dbReference type="KEGG" id="tna:CTN_1024"/>
<dbReference type="Pfam" id="PF00480">
    <property type="entry name" value="ROK"/>
    <property type="match status" value="1"/>
</dbReference>
<dbReference type="GO" id="GO:0005737">
    <property type="term" value="C:cytoplasm"/>
    <property type="evidence" value="ECO:0007669"/>
    <property type="project" value="InterPro"/>
</dbReference>
<name>B9K8B7_THENN</name>
<dbReference type="NCBIfam" id="TIGR00744">
    <property type="entry name" value="ROK_glcA_fam"/>
    <property type="match status" value="1"/>
</dbReference>
<dbReference type="EMBL" id="CP000916">
    <property type="protein sequence ID" value="ACM23200.1"/>
    <property type="molecule type" value="Genomic_DNA"/>
</dbReference>
<dbReference type="InterPro" id="IPR004654">
    <property type="entry name" value="ROK_glcA"/>
</dbReference>
<dbReference type="AlphaFoldDB" id="B9K8B7"/>
<dbReference type="PANTHER" id="PTHR18964:SF149">
    <property type="entry name" value="BIFUNCTIONAL UDP-N-ACETYLGLUCOSAMINE 2-EPIMERASE_N-ACETYLMANNOSAMINE KINASE"/>
    <property type="match status" value="1"/>
</dbReference>
<dbReference type="HOGENOM" id="CLU_036604_0_4_0"/>
<proteinExistence type="inferred from homology"/>
<evidence type="ECO:0000256" key="1">
    <source>
        <dbReference type="ARBA" id="ARBA00006479"/>
    </source>
</evidence>
<evidence type="ECO:0000256" key="3">
    <source>
        <dbReference type="ARBA" id="ARBA00014701"/>
    </source>
</evidence>
<dbReference type="InterPro" id="IPR000600">
    <property type="entry name" value="ROK"/>
</dbReference>
<dbReference type="Proteomes" id="UP000000445">
    <property type="component" value="Chromosome"/>
</dbReference>
<organism evidence="9 10">
    <name type="scientific">Thermotoga neapolitana (strain ATCC 49049 / DSM 4359 / NBRC 107923 / NS-E)</name>
    <dbReference type="NCBI Taxonomy" id="309803"/>
    <lineage>
        <taxon>Bacteria</taxon>
        <taxon>Thermotogati</taxon>
        <taxon>Thermotogota</taxon>
        <taxon>Thermotogae</taxon>
        <taxon>Thermotogales</taxon>
        <taxon>Thermotogaceae</taxon>
        <taxon>Thermotoga</taxon>
    </lineage>
</organism>
<evidence type="ECO:0000256" key="5">
    <source>
        <dbReference type="ARBA" id="ARBA00022741"/>
    </source>
</evidence>
<dbReference type="GO" id="GO:0004340">
    <property type="term" value="F:glucokinase activity"/>
    <property type="evidence" value="ECO:0007669"/>
    <property type="project" value="UniProtKB-EC"/>
</dbReference>
<sequence length="317" mass="33839">MLELKLIGVDLGGTTFSVGLVTEDGKILKKITRDTLVDNGKDDVIRRIAEAILEVSDGEDAPYVGIGSPGSIDRENGVVRFSPNFPDWHNVPLTQEISKLTKKKAFLENDANAFVLGEKWFGAGKGHDHIVALTLGTGIGGGVITHGQLLTGKDGIGAELGHVVVEPNGPMCNCGTRGCLEAVASATAIRRFLREGYKKYRDSLVYKLAGSPEKADAKHLFDAARQGDRFALMIRDRVVDALARAVAGYIHIFNPEIVIIGGGISRAGSVLFDPLKEKVIDYIMPSFVGTYEIVASPLVEDAGILGAASIIKERTGG</sequence>
<protein>
    <recommendedName>
        <fullName evidence="3">Glucokinase</fullName>
        <ecNumber evidence="2">2.7.1.2</ecNumber>
    </recommendedName>
    <alternativeName>
        <fullName evidence="8">Glucose kinase</fullName>
    </alternativeName>
</protein>
<keyword evidence="7" id="KW-0067">ATP-binding</keyword>
<dbReference type="SUPFAM" id="SSF53067">
    <property type="entry name" value="Actin-like ATPase domain"/>
    <property type="match status" value="1"/>
</dbReference>
<dbReference type="PROSITE" id="PS01125">
    <property type="entry name" value="ROK"/>
    <property type="match status" value="1"/>
</dbReference>
<evidence type="ECO:0000256" key="7">
    <source>
        <dbReference type="ARBA" id="ARBA00022840"/>
    </source>
</evidence>
<evidence type="ECO:0000256" key="8">
    <source>
        <dbReference type="ARBA" id="ARBA00032386"/>
    </source>
</evidence>
<dbReference type="EC" id="2.7.1.2" evidence="2"/>
<keyword evidence="10" id="KW-1185">Reference proteome</keyword>
<dbReference type="eggNOG" id="COG1940">
    <property type="taxonomic scope" value="Bacteria"/>
</dbReference>
<dbReference type="InterPro" id="IPR043129">
    <property type="entry name" value="ATPase_NBD"/>
</dbReference>
<gene>
    <name evidence="9" type="ordered locus">CTN_1024</name>
</gene>
<dbReference type="PANTHER" id="PTHR18964">
    <property type="entry name" value="ROK (REPRESSOR, ORF, KINASE) FAMILY"/>
    <property type="match status" value="1"/>
</dbReference>
<evidence type="ECO:0000313" key="10">
    <source>
        <dbReference type="Proteomes" id="UP000000445"/>
    </source>
</evidence>
<dbReference type="CDD" id="cd24064">
    <property type="entry name" value="ASKHA_NBD_ROK_TmGLK-like"/>
    <property type="match status" value="1"/>
</dbReference>
<comment type="similarity">
    <text evidence="1">Belongs to the ROK (NagC/XylR) family.</text>
</comment>
<keyword evidence="4" id="KW-0808">Transferase</keyword>
<dbReference type="STRING" id="309803.CTN_1024"/>